<geneLocation type="mitochondrion" evidence="1"/>
<name>A0A124GNJ0_PICGL</name>
<reference evidence="1" key="1">
    <citation type="journal article" date="2015" name="Genome Biol. Evol.">
        <title>Organellar Genomes of White Spruce (Picea glauca): Assembly and Annotation.</title>
        <authorList>
            <person name="Jackman S.D."/>
            <person name="Warren R.L."/>
            <person name="Gibb E.A."/>
            <person name="Vandervalk B.P."/>
            <person name="Mohamadi H."/>
            <person name="Chu J."/>
            <person name="Raymond A."/>
            <person name="Pleasance S."/>
            <person name="Coope R."/>
            <person name="Wildung M.R."/>
            <person name="Ritland C.E."/>
            <person name="Bousquet J."/>
            <person name="Jones S.J."/>
            <person name="Bohlmann J."/>
            <person name="Birol I."/>
        </authorList>
    </citation>
    <scope>NUCLEOTIDE SEQUENCE [LARGE SCALE GENOMIC DNA]</scope>
    <source>
        <tissue evidence="1">Flushing bud</tissue>
    </source>
</reference>
<proteinExistence type="predicted"/>
<organism evidence="1">
    <name type="scientific">Picea glauca</name>
    <name type="common">White spruce</name>
    <name type="synonym">Pinus glauca</name>
    <dbReference type="NCBI Taxonomy" id="3330"/>
    <lineage>
        <taxon>Eukaryota</taxon>
        <taxon>Viridiplantae</taxon>
        <taxon>Streptophyta</taxon>
        <taxon>Embryophyta</taxon>
        <taxon>Tracheophyta</taxon>
        <taxon>Spermatophyta</taxon>
        <taxon>Pinopsida</taxon>
        <taxon>Pinidae</taxon>
        <taxon>Conifers I</taxon>
        <taxon>Pinales</taxon>
        <taxon>Pinaceae</taxon>
        <taxon>Picea</taxon>
    </lineage>
</organism>
<evidence type="ECO:0000313" key="1">
    <source>
        <dbReference type="EMBL" id="KUM48967.1"/>
    </source>
</evidence>
<comment type="caution">
    <text evidence="1">The sequence shown here is derived from an EMBL/GenBank/DDBJ whole genome shotgun (WGS) entry which is preliminary data.</text>
</comment>
<gene>
    <name evidence="1" type="ORF">ABT39_MTgene4303</name>
</gene>
<dbReference type="AlphaFoldDB" id="A0A124GNJ0"/>
<keyword evidence="1" id="KW-0496">Mitochondrion</keyword>
<accession>A0A124GNJ0</accession>
<protein>
    <submittedName>
        <fullName evidence="1">Uncharacterized protein</fullName>
    </submittedName>
</protein>
<sequence>MDKPLTQNLLLPSHPRIWSYAPYQSIDEARNTSEEGKHLLYLRACHQPPARTRPALYTLASLIA</sequence>
<dbReference type="EMBL" id="LKAM01000004">
    <property type="protein sequence ID" value="KUM48967.1"/>
    <property type="molecule type" value="Genomic_DNA"/>
</dbReference>